<protein>
    <submittedName>
        <fullName evidence="3">Universal stress protein</fullName>
    </submittedName>
</protein>
<dbReference type="Proteomes" id="UP001597261">
    <property type="component" value="Unassembled WGS sequence"/>
</dbReference>
<gene>
    <name evidence="3" type="ORF">ACFSL4_21230</name>
</gene>
<dbReference type="InterPro" id="IPR006015">
    <property type="entry name" value="Universal_stress_UspA"/>
</dbReference>
<dbReference type="SUPFAM" id="SSF52402">
    <property type="entry name" value="Adenine nucleotide alpha hydrolases-like"/>
    <property type="match status" value="1"/>
</dbReference>
<evidence type="ECO:0000313" key="3">
    <source>
        <dbReference type="EMBL" id="MFD1660663.1"/>
    </source>
</evidence>
<dbReference type="Pfam" id="PF00582">
    <property type="entry name" value="Usp"/>
    <property type="match status" value="1"/>
</dbReference>
<reference evidence="4" key="1">
    <citation type="journal article" date="2019" name="Int. J. Syst. Evol. Microbiol.">
        <title>The Global Catalogue of Microorganisms (GCM) 10K type strain sequencing project: providing services to taxonomists for standard genome sequencing and annotation.</title>
        <authorList>
            <consortium name="The Broad Institute Genomics Platform"/>
            <consortium name="The Broad Institute Genome Sequencing Center for Infectious Disease"/>
            <person name="Wu L."/>
            <person name="Ma J."/>
        </authorList>
    </citation>
    <scope>NUCLEOTIDE SEQUENCE [LARGE SCALE GENOMIC DNA]</scope>
    <source>
        <strain evidence="4">CGMCC 1.12470</strain>
    </source>
</reference>
<dbReference type="Gene3D" id="3.40.50.620">
    <property type="entry name" value="HUPs"/>
    <property type="match status" value="1"/>
</dbReference>
<dbReference type="EMBL" id="JBHUDX010000058">
    <property type="protein sequence ID" value="MFD1660663.1"/>
    <property type="molecule type" value="Genomic_DNA"/>
</dbReference>
<evidence type="ECO:0000259" key="2">
    <source>
        <dbReference type="Pfam" id="PF00582"/>
    </source>
</evidence>
<dbReference type="InterPro" id="IPR006016">
    <property type="entry name" value="UspA"/>
</dbReference>
<sequence>MRALGGAAPREVIVVGVDGSDSSRSALRWAARQAELTGAELRAVQAWRLPVTYGMPVDYSGGDFEGRAREELRRTIEEVLGEHSGIPVVPLVVEGHPSLVLTKAARNADLLVVGSHGHGAFAGMLLGSVSQHCVQHATCPVLVVRTADD</sequence>
<feature type="domain" description="UspA" evidence="2">
    <location>
        <begin position="11"/>
        <end position="145"/>
    </location>
</feature>
<organism evidence="3 4">
    <name type="scientific">Streptomyces caeni</name>
    <dbReference type="NCBI Taxonomy" id="2307231"/>
    <lineage>
        <taxon>Bacteria</taxon>
        <taxon>Bacillati</taxon>
        <taxon>Actinomycetota</taxon>
        <taxon>Actinomycetes</taxon>
        <taxon>Kitasatosporales</taxon>
        <taxon>Streptomycetaceae</taxon>
        <taxon>Streptomyces</taxon>
    </lineage>
</organism>
<dbReference type="RefSeq" id="WP_381085143.1">
    <property type="nucleotide sequence ID" value="NZ_JBHUDX010000058.1"/>
</dbReference>
<proteinExistence type="inferred from homology"/>
<accession>A0ABW4IUT9</accession>
<evidence type="ECO:0000313" key="4">
    <source>
        <dbReference type="Proteomes" id="UP001597261"/>
    </source>
</evidence>
<dbReference type="PANTHER" id="PTHR46553:SF3">
    <property type="entry name" value="ADENINE NUCLEOTIDE ALPHA HYDROLASES-LIKE SUPERFAMILY PROTEIN"/>
    <property type="match status" value="1"/>
</dbReference>
<evidence type="ECO:0000256" key="1">
    <source>
        <dbReference type="ARBA" id="ARBA00008791"/>
    </source>
</evidence>
<name>A0ABW4IUT9_9ACTN</name>
<comment type="caution">
    <text evidence="3">The sequence shown here is derived from an EMBL/GenBank/DDBJ whole genome shotgun (WGS) entry which is preliminary data.</text>
</comment>
<dbReference type="PANTHER" id="PTHR46553">
    <property type="entry name" value="ADENINE NUCLEOTIDE ALPHA HYDROLASES-LIKE SUPERFAMILY PROTEIN"/>
    <property type="match status" value="1"/>
</dbReference>
<keyword evidence="4" id="KW-1185">Reference proteome</keyword>
<dbReference type="PRINTS" id="PR01438">
    <property type="entry name" value="UNVRSLSTRESS"/>
</dbReference>
<dbReference type="InterPro" id="IPR014729">
    <property type="entry name" value="Rossmann-like_a/b/a_fold"/>
</dbReference>
<comment type="similarity">
    <text evidence="1">Belongs to the universal stress protein A family.</text>
</comment>